<gene>
    <name evidence="1" type="ORF">ACFSNC_24150</name>
</gene>
<evidence type="ECO:0000313" key="1">
    <source>
        <dbReference type="EMBL" id="MFD2143492.1"/>
    </source>
</evidence>
<dbReference type="RefSeq" id="WP_213351837.1">
    <property type="nucleotide sequence ID" value="NZ_JAHBGB010000012.1"/>
</dbReference>
<dbReference type="EMBL" id="JBHUHD010000004">
    <property type="protein sequence ID" value="MFD2143492.1"/>
    <property type="molecule type" value="Genomic_DNA"/>
</dbReference>
<dbReference type="Proteomes" id="UP001597299">
    <property type="component" value="Unassembled WGS sequence"/>
</dbReference>
<keyword evidence="2" id="KW-1185">Reference proteome</keyword>
<accession>A0ABW4Z4T9</accession>
<organism evidence="1 2">
    <name type="scientific">Ancylobacter oerskovii</name>
    <dbReference type="NCBI Taxonomy" id="459519"/>
    <lineage>
        <taxon>Bacteria</taxon>
        <taxon>Pseudomonadati</taxon>
        <taxon>Pseudomonadota</taxon>
        <taxon>Alphaproteobacteria</taxon>
        <taxon>Hyphomicrobiales</taxon>
        <taxon>Xanthobacteraceae</taxon>
        <taxon>Ancylobacter</taxon>
    </lineage>
</organism>
<comment type="caution">
    <text evidence="1">The sequence shown here is derived from an EMBL/GenBank/DDBJ whole genome shotgun (WGS) entry which is preliminary data.</text>
</comment>
<sequence length="139" mass="14604">MLRRAEIMNNNPPILSDVPSGGADGVALALRSRQLVAISGDMPEGGFNRVDVDVCSISALLMKGHALNGRQSEGHLLVHPQLSGGDQGLGENLQIAARAPKWCPDCKFIAEKFNIPGSCSPTSVRKCVTETAILDAGSP</sequence>
<protein>
    <submittedName>
        <fullName evidence="1">Uncharacterized protein</fullName>
    </submittedName>
</protein>
<reference evidence="2" key="1">
    <citation type="journal article" date="2019" name="Int. J. Syst. Evol. Microbiol.">
        <title>The Global Catalogue of Microorganisms (GCM) 10K type strain sequencing project: providing services to taxonomists for standard genome sequencing and annotation.</title>
        <authorList>
            <consortium name="The Broad Institute Genomics Platform"/>
            <consortium name="The Broad Institute Genome Sequencing Center for Infectious Disease"/>
            <person name="Wu L."/>
            <person name="Ma J."/>
        </authorList>
    </citation>
    <scope>NUCLEOTIDE SEQUENCE [LARGE SCALE GENOMIC DNA]</scope>
    <source>
        <strain evidence="2">CCM 7435</strain>
    </source>
</reference>
<proteinExistence type="predicted"/>
<evidence type="ECO:0000313" key="2">
    <source>
        <dbReference type="Proteomes" id="UP001597299"/>
    </source>
</evidence>
<name>A0ABW4Z4T9_9HYPH</name>